<protein>
    <submittedName>
        <fullName evidence="1">Uncharacterized protein</fullName>
    </submittedName>
</protein>
<dbReference type="Proteomes" id="UP000207645">
    <property type="component" value="Segment"/>
</dbReference>
<keyword evidence="2" id="KW-1185">Reference proteome</keyword>
<gene>
    <name evidence="1" type="ORF">PBI_PIRO94_55</name>
</gene>
<evidence type="ECO:0000313" key="2">
    <source>
        <dbReference type="Proteomes" id="UP000207645"/>
    </source>
</evidence>
<reference evidence="1 2" key="1">
    <citation type="submission" date="2014-07" db="EMBL/GenBank/DDBJ databases">
        <authorList>
            <person name="Edwards J.M."/>
            <person name="Maric E."/>
            <person name="Piro B.S."/>
            <person name="Zarchy R.E."/>
            <person name="Bollivar D.W."/>
            <person name="Anders K.R."/>
            <person name="Braun M.A."/>
            <person name="Delesalle V.A."/>
            <person name="Hughes L.E."/>
            <person name="Ware V.C."/>
            <person name="Bradley K.W."/>
            <person name="Barker L.P."/>
            <person name="Asai D.J."/>
            <person name="Bowman C.A."/>
            <person name="Russell D.A."/>
            <person name="Pope W.H."/>
            <person name="Jacobs-Sera D."/>
            <person name="Hendrix R.W."/>
            <person name="Hatfull G.F."/>
        </authorList>
    </citation>
    <scope>NUCLEOTIDE SEQUENCE [LARGE SCALE GENOMIC DNA]</scope>
</reference>
<dbReference type="OrthoDB" id="28545at10239"/>
<dbReference type="EMBL" id="KM197169">
    <property type="protein sequence ID" value="AIK67771.1"/>
    <property type="molecule type" value="Genomic_DNA"/>
</dbReference>
<dbReference type="KEGG" id="vg:26625410"/>
<accession>A0A076YP06</accession>
<evidence type="ECO:0000313" key="1">
    <source>
        <dbReference type="EMBL" id="AIK67771.1"/>
    </source>
</evidence>
<dbReference type="RefSeq" id="YP_009198268.1">
    <property type="nucleotide sequence ID" value="NC_028794.1"/>
</dbReference>
<sequence>MSSTKLPFLHKNPRSRRITSKEVREVFADEVTRGLDRRLDREEYLRRVMP</sequence>
<proteinExistence type="predicted"/>
<name>A0A076YP06_9CAUD</name>
<dbReference type="GeneID" id="26625410"/>
<organism evidence="1 2">
    <name type="scientific">Mycobacterium phage Piro94</name>
    <dbReference type="NCBI Taxonomy" id="1527520"/>
    <lineage>
        <taxon>Viruses</taxon>
        <taxon>Duplodnaviria</taxon>
        <taxon>Heunggongvirae</taxon>
        <taxon>Uroviricota</taxon>
        <taxon>Caudoviricetes</taxon>
        <taxon>Turbidovirus</taxon>
        <taxon>Turbidovirus piro94</taxon>
    </lineage>
</organism>